<comment type="caution">
    <text evidence="1">The sequence shown here is derived from an EMBL/GenBank/DDBJ whole genome shotgun (WGS) entry which is preliminary data.</text>
</comment>
<sequence length="57" mass="6817">MLEHHYNYVVSLLKDRCPDSQDIAHLPLDRVSASVYTRIYVFNDKWIYLNKHITPLN</sequence>
<dbReference type="Proteomes" id="UP000033423">
    <property type="component" value="Unassembled WGS sequence"/>
</dbReference>
<proteinExistence type="predicted"/>
<keyword evidence="2" id="KW-1185">Reference proteome</keyword>
<dbReference type="AlphaFoldDB" id="A0A0F3GK62"/>
<evidence type="ECO:0000313" key="2">
    <source>
        <dbReference type="Proteomes" id="UP000033423"/>
    </source>
</evidence>
<dbReference type="EMBL" id="LACI01002391">
    <property type="protein sequence ID" value="KJU82237.1"/>
    <property type="molecule type" value="Genomic_DNA"/>
</dbReference>
<name>A0A0F3GK62_9BACT</name>
<reference evidence="1 2" key="1">
    <citation type="submission" date="2015-02" db="EMBL/GenBank/DDBJ databases">
        <title>Single-cell genomics of uncultivated deep-branching MTB reveals a conserved set of magnetosome genes.</title>
        <authorList>
            <person name="Kolinko S."/>
            <person name="Richter M."/>
            <person name="Glockner F.O."/>
            <person name="Brachmann A."/>
            <person name="Schuler D."/>
        </authorList>
    </citation>
    <scope>NUCLEOTIDE SEQUENCE [LARGE SCALE GENOMIC DNA]</scope>
    <source>
        <strain evidence="1">TM-1</strain>
    </source>
</reference>
<evidence type="ECO:0000313" key="1">
    <source>
        <dbReference type="EMBL" id="KJU82237.1"/>
    </source>
</evidence>
<gene>
    <name evidence="1" type="ORF">MBAV_005569</name>
</gene>
<accession>A0A0F3GK62</accession>
<protein>
    <submittedName>
        <fullName evidence="1">Uncharacterized protein</fullName>
    </submittedName>
</protein>
<organism evidence="1 2">
    <name type="scientific">Candidatus Magnetobacterium bavaricum</name>
    <dbReference type="NCBI Taxonomy" id="29290"/>
    <lineage>
        <taxon>Bacteria</taxon>
        <taxon>Pseudomonadati</taxon>
        <taxon>Nitrospirota</taxon>
        <taxon>Thermodesulfovibrionia</taxon>
        <taxon>Thermodesulfovibrionales</taxon>
        <taxon>Candidatus Magnetobacteriaceae</taxon>
        <taxon>Candidatus Magnetobacterium</taxon>
    </lineage>
</organism>